<dbReference type="NCBIfam" id="TIGR01746">
    <property type="entry name" value="Thioester-redct"/>
    <property type="match status" value="1"/>
</dbReference>
<dbReference type="Gene3D" id="1.10.1200.10">
    <property type="entry name" value="ACP-like"/>
    <property type="match status" value="3"/>
</dbReference>
<dbReference type="Pfam" id="PF00550">
    <property type="entry name" value="PP-binding"/>
    <property type="match status" value="3"/>
</dbReference>
<feature type="domain" description="Carrier" evidence="10">
    <location>
        <begin position="2619"/>
        <end position="2696"/>
    </location>
</feature>
<dbReference type="SMART" id="SM01294">
    <property type="entry name" value="PKS_PP_betabranch"/>
    <property type="match status" value="2"/>
</dbReference>
<feature type="domain" description="Ketosynthase family 3 (KS3)" evidence="11">
    <location>
        <begin position="1004"/>
        <end position="1431"/>
    </location>
</feature>
<feature type="domain" description="PKS/mFAS DH" evidence="12">
    <location>
        <begin position="1902"/>
        <end position="2177"/>
    </location>
</feature>
<feature type="domain" description="Carrier" evidence="10">
    <location>
        <begin position="4206"/>
        <end position="4281"/>
    </location>
</feature>
<dbReference type="Pfam" id="PF08659">
    <property type="entry name" value="KR"/>
    <property type="match status" value="2"/>
</dbReference>
<dbReference type="SMART" id="SM00825">
    <property type="entry name" value="PKS_KS"/>
    <property type="match status" value="3"/>
</dbReference>
<dbReference type="InterPro" id="IPR018201">
    <property type="entry name" value="Ketoacyl_synth_AS"/>
</dbReference>
<feature type="region of interest" description="N-terminal hotdog fold" evidence="8">
    <location>
        <begin position="1902"/>
        <end position="2026"/>
    </location>
</feature>
<evidence type="ECO:0000256" key="1">
    <source>
        <dbReference type="ARBA" id="ARBA00004792"/>
    </source>
</evidence>
<feature type="active site" description="Proton donor; for dehydratase activity" evidence="8">
    <location>
        <position position="2099"/>
    </location>
</feature>
<dbReference type="InterPro" id="IPR016036">
    <property type="entry name" value="Malonyl_transacylase_ACP-bd"/>
</dbReference>
<dbReference type="InterPro" id="IPR049551">
    <property type="entry name" value="PKS_DH_C"/>
</dbReference>
<accession>A0ABU2TXL5</accession>
<dbReference type="InterPro" id="IPR010080">
    <property type="entry name" value="Thioester_reductase-like_dom"/>
</dbReference>
<dbReference type="InterPro" id="IPR001227">
    <property type="entry name" value="Ac_transferase_dom_sf"/>
</dbReference>
<dbReference type="Pfam" id="PF02801">
    <property type="entry name" value="Ketoacyl-synt_C"/>
    <property type="match status" value="3"/>
</dbReference>
<dbReference type="SUPFAM" id="SSF55048">
    <property type="entry name" value="Probable ACP-binding domain of malonyl-CoA ACP transacylase"/>
    <property type="match status" value="3"/>
</dbReference>
<name>A0ABU2TXL5_9ACTN</name>
<reference evidence="14" key="1">
    <citation type="submission" date="2023-07" db="EMBL/GenBank/DDBJ databases">
        <title>30 novel species of actinomycetes from the DSMZ collection.</title>
        <authorList>
            <person name="Nouioui I."/>
        </authorList>
    </citation>
    <scope>NUCLEOTIDE SEQUENCE [LARGE SCALE GENOMIC DNA]</scope>
    <source>
        <strain evidence="14">DSM 41699</strain>
    </source>
</reference>
<dbReference type="InterPro" id="IPR014030">
    <property type="entry name" value="Ketoacyl_synth_N"/>
</dbReference>
<dbReference type="InterPro" id="IPR014031">
    <property type="entry name" value="Ketoacyl_synth_C"/>
</dbReference>
<dbReference type="InterPro" id="IPR042104">
    <property type="entry name" value="PKS_dehydratase_sf"/>
</dbReference>
<evidence type="ECO:0000256" key="4">
    <source>
        <dbReference type="ARBA" id="ARBA00022679"/>
    </source>
</evidence>
<dbReference type="Pfam" id="PF07993">
    <property type="entry name" value="NAD_binding_4"/>
    <property type="match status" value="1"/>
</dbReference>
<dbReference type="Gene3D" id="3.40.50.720">
    <property type="entry name" value="NAD(P)-binding Rossmann-like Domain"/>
    <property type="match status" value="3"/>
</dbReference>
<dbReference type="PROSITE" id="PS52019">
    <property type="entry name" value="PKS_MFAS_DH"/>
    <property type="match status" value="1"/>
</dbReference>
<evidence type="ECO:0000256" key="5">
    <source>
        <dbReference type="ARBA" id="ARBA00023194"/>
    </source>
</evidence>
<feature type="compositionally biased region" description="Low complexity" evidence="9">
    <location>
        <begin position="893"/>
        <end position="902"/>
    </location>
</feature>
<dbReference type="Pfam" id="PF00698">
    <property type="entry name" value="Acyl_transf_1"/>
    <property type="match status" value="3"/>
</dbReference>
<dbReference type="Pfam" id="PF14765">
    <property type="entry name" value="PS-DH"/>
    <property type="match status" value="1"/>
</dbReference>
<evidence type="ECO:0000256" key="7">
    <source>
        <dbReference type="ARBA" id="ARBA00023315"/>
    </source>
</evidence>
<dbReference type="CDD" id="cd08956">
    <property type="entry name" value="KR_3_FAS_SDR_x"/>
    <property type="match status" value="2"/>
</dbReference>
<dbReference type="SMART" id="SM00822">
    <property type="entry name" value="PKS_KR"/>
    <property type="match status" value="2"/>
</dbReference>
<dbReference type="InterPro" id="IPR057326">
    <property type="entry name" value="KR_dom"/>
</dbReference>
<dbReference type="SUPFAM" id="SSF47336">
    <property type="entry name" value="ACP-like"/>
    <property type="match status" value="3"/>
</dbReference>
<dbReference type="CDD" id="cd05235">
    <property type="entry name" value="SDR_e1"/>
    <property type="match status" value="1"/>
</dbReference>
<dbReference type="Pfam" id="PF22953">
    <property type="entry name" value="SpnB_Rossmann"/>
    <property type="match status" value="2"/>
</dbReference>
<dbReference type="Gene3D" id="3.30.70.3290">
    <property type="match status" value="3"/>
</dbReference>
<dbReference type="InterPro" id="IPR050091">
    <property type="entry name" value="PKS_NRPS_Biosynth_Enz"/>
</dbReference>
<dbReference type="SMART" id="SM00827">
    <property type="entry name" value="PKS_AT"/>
    <property type="match status" value="3"/>
</dbReference>
<dbReference type="PROSITE" id="PS52004">
    <property type="entry name" value="KS3_2"/>
    <property type="match status" value="3"/>
</dbReference>
<dbReference type="InterPro" id="IPR006162">
    <property type="entry name" value="Ppantetheine_attach_site"/>
</dbReference>
<protein>
    <submittedName>
        <fullName evidence="13">Thioester reductase domain-containing protein</fullName>
    </submittedName>
</protein>
<dbReference type="InterPro" id="IPR013968">
    <property type="entry name" value="PKS_KR"/>
</dbReference>
<dbReference type="InterPro" id="IPR055123">
    <property type="entry name" value="SpnB-like_Rossmann"/>
</dbReference>
<dbReference type="InterPro" id="IPR013120">
    <property type="entry name" value="FAR_NAD-bd"/>
</dbReference>
<dbReference type="InterPro" id="IPR020841">
    <property type="entry name" value="PKS_Beta-ketoAc_synthase_dom"/>
</dbReference>
<dbReference type="InterPro" id="IPR020806">
    <property type="entry name" value="PKS_PP-bd"/>
</dbReference>
<gene>
    <name evidence="13" type="ORF">RM764_22340</name>
</gene>
<proteinExistence type="predicted"/>
<evidence type="ECO:0000313" key="13">
    <source>
        <dbReference type="EMBL" id="MDT0465709.1"/>
    </source>
</evidence>
<keyword evidence="2" id="KW-0596">Phosphopantetheine</keyword>
<dbReference type="SMART" id="SM00823">
    <property type="entry name" value="PKS_PP"/>
    <property type="match status" value="3"/>
</dbReference>
<keyword evidence="5" id="KW-0045">Antibiotic biosynthesis</keyword>
<dbReference type="PROSITE" id="PS50075">
    <property type="entry name" value="CARRIER"/>
    <property type="match status" value="3"/>
</dbReference>
<dbReference type="SMART" id="SM00826">
    <property type="entry name" value="PKS_DH"/>
    <property type="match status" value="2"/>
</dbReference>
<feature type="active site" description="Proton acceptor; for dehydratase activity" evidence="8">
    <location>
        <position position="1934"/>
    </location>
</feature>
<evidence type="ECO:0000259" key="12">
    <source>
        <dbReference type="PROSITE" id="PS52019"/>
    </source>
</evidence>
<evidence type="ECO:0000259" key="10">
    <source>
        <dbReference type="PROSITE" id="PS50075"/>
    </source>
</evidence>
<sequence>MAVDMHEEHRPPEPVAVVGMACRLPGAAGPDAFWQLLRAGRSSITEAPADRWRDASVRLRRGGFLDRVEEFDADFFGVTPREAAAMDPQQRLALELGWESLENAGIVPDRVRGTRLGVFLGAIADDYARLTANAGPDAVSPHTLAGLNRGLIANRLSYLLGARGASMTVDTGQSSSLVAVHLACESLRSGESDVALAGGVQLNLTGAATVGVERFGGLSPDGECWTFDARANGYVRGEGGAVVVLKPLRRALLDGDGIWCVIRGGAVNNDGGGPDLTTPDPDAQREVIEAAYHRAGVDPAAVQYVELHGTGTRVGDPVEAEALGAALGRSRPAEQPLLVGSVKTNVGHLEAAAGITGLLKVVLALRAGELPASLNYRSPNPRIRMDEWRLRVQDRLGPWPRTDAPLVAGVSSFGMGGTNCHLVLEGAPAPAVEDPVQVPAPAGHTLPLPYTVSGHGTAALQAQARRLARWLRDRPQERPADLAASLLTSRTAFPARAVVVADDHDTLLTRLEALGEGTPGAGTVEGEPGTGDVAVLFTGQGAQRLGMGRELYAAHPAFAAAFDDVCAHFDAELDRPLRDVLWAEPGSPGADLVHRTEYAQPGLFALEVALHRFVTGLGVRPALLLGHSIGELSAAHVAGVLTLPDACTLVAARGRLMQELPEGGAMAAVEASEDEVRELLVGLADRVGVAAVNGPRAVVISGDAEVVDQLADRWRAAGRRTRRLRVSHAFHSHRMAGILDEFRAVARSLSYAPPRLAVVSDLTGDIATAAELCDPEYWVRHVRDCVRFLDGVRRLDAAGVTTYLELGPDAVLAAAARSGVPDGRRFLSTMRSDRPEPATVVEALAGLYVAGAEVDLSAVIGGGGRVALPTYAFRRRRHWLPDGTTATPPPAPVATGPAAPTPVVDASAEAPADVDPLDLVRRHTAAVLGSDTPGAIPADRAFRDLGLTSATAVELCARLATETGRSLPDTLAFDHPTPGRLAEYLRYGTDAADEVPETAPDAADDPIAIVGMACRFPGGVRSPEDLWRIVADGVDAIGEFPSDRGWDVDRLYDPDPQRRGSSYVREGGFLADVAGFDAAFFGISPREAAALDPQQRLLLETSWECLERSGIDPGSVRDSDTGVFVGATFQEYGPRMGEPSDGSDGYLYTGTTPSVASGRIAYVLGLRGPAVTVDTACSASLVAMHSAARALRGGECSLALAGGVTVMPTPGVFAELSRLGGLSPNGRSKAFAAAADGTGWAEGAGMLLLERLSDARRHGHPVLAVIRGLAMNSDGASNGLTAPNGSAQRRVIRRALHAAGLTGADVDAVEAHGTGTRLGDPIEARALLATYGEDRPGDRPLWLGSVKSNIGHTQSAAGVAGVIKMVMAMRYDVLPRTLHIDEPTPSVDWGSGTVRLLTEAVDWPRTDGRPRRAGVSSFGISGTNAHLILEEAPPETDAEPPRAPAGPVAWPLSAKTPDALGEQAARLREHLDAHPELAPADVAFSLVHGRAALRQRAVVVAADRAGFADALGALAAGAPAAAAVQGTAEDPGRIAFVFPGHGAQWPGMVTALYEQAPAFAARLHECAEAIDPLVGWSLLDTVLGRPGAADWERSDVAQPVNFSVMVSLAALWQAHGVLPAAVIGHSQGELAAACVAEAVTLRDAATIVVRRSRLFADVLPGRGMMAAVELSADAVRRRIAERNAPIDLAVVNGPVAVTVAGEPDEIERFVADCKTDGIRARVVVRAGASHCALVDPLREPLHDLLSGIVHQEPRIPFYSTVTGGVLDAGDLDDGYWFRNAREPVDFQGAVLTLLGDGHRTFVECSTHPLLLSALLDTADEAGHHPAAVGTLRRDEGGRERFLRSLAEAHVRGVPVNWDATLDGTGARRVDLPTYPFQRRRHWLASRTGPADVAAAGLAPADHPLLGAVLTAVDDDQVVLTGRLSPRAPSWLVDHAVGGTALMPGTGFVELALRAGDEVGCARIEELTIERPLLVPEGTAAQLRVSVDAPGTDGTRQVAVYARPATDGDAPWTRHASGSLSSDTTTVTAAPAAWPPPGAEPVDVSAFYADRETDGYGYGPAFRGLRAAWRRGDEMYAEVALDEVHHADARHYAVHPALLDAALHAELLRTPGAGAGRLRLPFAWSGVSVSAAGATTLRVHVAPAGGDAVSVTATDPTGAPVASVASLLLRPVSAADLAAGPTGGGELFGLDWQRLPAGTAADTELTLLTVASAGGDTAALARATAARVLDSLRTWLAEEHSPSARLVVLTRGAVAVRDDSDVTDATQGAVWGLVRSAQAEHPDRFLLLDADATADEAAVRHAAARAAAAGEGQAAIRDGDVLVPRLVRAAGSAPTVIDPDGTVLVTGGLGALGGDLARHLVATGTRHLILTGRRGEDTPGAAELTAELAAAGADVRVRACDVADRTELAALLADIAPEHPLSAVFHLAGAIDDGPLEEMTPERLDAVLRPKVDGAAHLDELTRELPLSAFVLFSSAVGVFGTPAQSAYAAANTFLDALAYHRRAQGLPGLSLAWGLWERASGLGSLAEADIARLRRTGLAPMSTTDGLALFTAALGGERSLLLPAHLDLTALRRRARENGLPPLLRGLVRTPVRAVAGAAVAENGLAARLAGLSRPDQDRHLLDLILAHAATALGHDTADRDAIPTDRAFRESGFDSLTVVELRNRLRAATGLALPATVLFDYPTPAALAAHLRDRVLGGASAVVAETPMAGEPQAVDDDPIAIVAMAGRFPGEVADPEGLWRLVADEADAIGDFPDDRGWDTARLFDPDPSATGRSATRRGGFLYDAGKFDAALFGISPREALAMDPQQRLLLEVAWETWERAGIPISDVRESRTGVFMGVAYHDYAARAESLPEGVEGYLMTGAAGSVASGRIAYTFGLHGPAITVDTACSSSLVALHLAVRALRNGECTMALAGGVSVMATPTTFVEFSRQQGLAADGRCKSFGAGADGTGWSEGVGMLLVERLSDARRLGHTVLGLVRGSAMNSDGASNGLTAPSGPAQERVIRAAWADAGLSGSDVDVVEGHGTGTRLGDPIEAQALLATYGQDREAHGPVWLGSLKSNIGHTQAAAGVAGIIKTVQAMRHQRMPRTLHADEPTPEVDWDSGGVRLLDRSRPWPRTPDRVRRAGVSSFGISGTNAHVIVEEAPESTPEPEPAPERTAPPVLPFVVSADSATALHGQVERLSALLRDGTADPLNVAYSLTTSRSPLPYRTAITARTSADAVEQLARHTPELASTDRRLAMVFSGQGAQWVGMGGGLAGVFPVFGEVFWDVCGRFSSGLAGVIASGRGLERTEFTQPALFAFELALFRLLESWGVRPSVVAGHSVGEVTAAHVAGVIGLSDAVELVSARAGLMQGLPSGGAMVAVQASVERVGPLLGEGVGIAAVNGPESVVVSGAVGAVDAVVRALGEVRSKRLSVSHAFHSPLMEPMLGSFGGVVRGLELGDPRVPLVSGVFGRVVKPGELSDPDYWVRQVREPVRFADAVAAMSADGVDVFVEVGPDAVLTSMITDAPLAVALARRSGDEVAALVGGLGRLFAAGVPVDWAGFFAGTGARRTDLPTYAFDHQHYWQSARHSNDRPATGHPLLTSVVEDPDTGRVTLTGRLTGARVPTTVWVEAALRVADEVDCTTVDTLTVDATLTPPPRGGVQLQVTVDAPGTEGRRDLRIHARPGTEGAWTRYAHGRLSPTPAVPPPDMAPGTTELTVDGAESDRYILHPELLSAAVGDRPVLNWRGVRVYAAGARAVRLASGPPDGPDLLLTDPSGRVIAAADELTYGTPPSALRTDDLYRVDWTPIVLPAGAGPVPPVERVSSADQLHHVLDVAQHTLAEGPSDTPLVVLTRGAVALDGETPSDTAAVWGLLRSAQSEHPGRFVLVDADAGTDTDAVVRPELLAAIAASDAPQVVLRGDRVLVPRLAPLQAPTGTRGWPTDGTVLITGGTGALGAAVARHLAAHHRVRHLVLSSRSGPRAEGAARLVDDLARMGAHATVEACDVGDRAALAALLDGIPADRPLRAVVHAAGVLDDGAFTTLTPRRLEAVLRPKADAARHLHELTRDRDLAAFVLFSSVAGVIGGPGQANYAAANTVLDALAQQRAAEGLPAVSVAWGPWELDDGGMSAGADLRRVAREGFGAISAERGMAMLDAAVATGVPLLVGCPIDLDTVRRQSPVPPLLRGLARRGARRPAASVDPVGLADELAALPTADRRARILDLVRARVADLLGLSDAADVGADTSFPELGFDSLSSVELRNQLDAASGLRLPPTLVFDHPTPESVADRLLRGLFSDAPADDDPDGGDLVADVGLADDIRPAATTVEVAADPGEVLLTGATGFIGAFLLRDLMRTSHAVVRCLVRGADRDDALRRLRENMRWYGLEGDIDMGRLDVVVGDLARPRLGLSADVFDALARSVDLVVHAGAQVNWLQPYAALKAVNVDGTAELLRLAARHRSVPMHHISTTGVFGRPVTPGVPLRPDDPTGPPEALRTGYTQSKWVAEQLVGLARERGLPVTVHRVDLVSGDQQRGACQTRDFVWLSVKGMLQARAVPAGLGGSFQLVPVDYVSAAVLALTRCRDAVGRTFHMSGRTSVSFADIAAHLRSFGHELTEMDPAAWRDRVTADRDNALLPLLESFEAVSGAGATDVYLAMDSSSTDVALADTGITCPEPTRELFRTYDQFFIRTGYFPQ</sequence>
<feature type="domain" description="Ketosynthase family 3 (KS3)" evidence="11">
    <location>
        <begin position="12"/>
        <end position="426"/>
    </location>
</feature>
<dbReference type="InterPro" id="IPR036291">
    <property type="entry name" value="NAD(P)-bd_dom_sf"/>
</dbReference>
<dbReference type="InterPro" id="IPR016039">
    <property type="entry name" value="Thiolase-like"/>
</dbReference>
<feature type="region of interest" description="Disordered" evidence="9">
    <location>
        <begin position="880"/>
        <end position="902"/>
    </location>
</feature>
<dbReference type="InterPro" id="IPR016035">
    <property type="entry name" value="Acyl_Trfase/lysoPLipase"/>
</dbReference>
<dbReference type="Gene3D" id="3.40.47.10">
    <property type="match status" value="3"/>
</dbReference>
<dbReference type="InterPro" id="IPR014043">
    <property type="entry name" value="Acyl_transferase_dom"/>
</dbReference>
<comment type="pathway">
    <text evidence="1">Antibiotic biosynthesis.</text>
</comment>
<dbReference type="InterPro" id="IPR049900">
    <property type="entry name" value="PKS_mFAS_DH"/>
</dbReference>
<evidence type="ECO:0000256" key="9">
    <source>
        <dbReference type="SAM" id="MobiDB-lite"/>
    </source>
</evidence>
<dbReference type="Proteomes" id="UP001183809">
    <property type="component" value="Unassembled WGS sequence"/>
</dbReference>
<keyword evidence="14" id="KW-1185">Reference proteome</keyword>
<keyword evidence="6" id="KW-0511">Multifunctional enzyme</keyword>
<evidence type="ECO:0000259" key="11">
    <source>
        <dbReference type="PROSITE" id="PS52004"/>
    </source>
</evidence>
<evidence type="ECO:0000256" key="2">
    <source>
        <dbReference type="ARBA" id="ARBA00022450"/>
    </source>
</evidence>
<keyword evidence="7" id="KW-0012">Acyltransferase</keyword>
<dbReference type="InterPro" id="IPR009081">
    <property type="entry name" value="PP-bd_ACP"/>
</dbReference>
<dbReference type="InterPro" id="IPR049552">
    <property type="entry name" value="PKS_DH_N"/>
</dbReference>
<dbReference type="CDD" id="cd00833">
    <property type="entry name" value="PKS"/>
    <property type="match status" value="3"/>
</dbReference>
<dbReference type="EMBL" id="JAVREY010000027">
    <property type="protein sequence ID" value="MDT0465709.1"/>
    <property type="molecule type" value="Genomic_DNA"/>
</dbReference>
<keyword evidence="3" id="KW-0597">Phosphoprotein</keyword>
<dbReference type="Pfam" id="PF00109">
    <property type="entry name" value="ketoacyl-synt"/>
    <property type="match status" value="3"/>
</dbReference>
<evidence type="ECO:0000256" key="3">
    <source>
        <dbReference type="ARBA" id="ARBA00022553"/>
    </source>
</evidence>
<evidence type="ECO:0000313" key="14">
    <source>
        <dbReference type="Proteomes" id="UP001183809"/>
    </source>
</evidence>
<feature type="region of interest" description="C-terminal hotdog fold" evidence="8">
    <location>
        <begin position="2038"/>
        <end position="2177"/>
    </location>
</feature>
<dbReference type="InterPro" id="IPR032821">
    <property type="entry name" value="PKS_assoc"/>
</dbReference>
<dbReference type="SUPFAM" id="SSF52151">
    <property type="entry name" value="FabD/lysophospholipase-like"/>
    <property type="match status" value="3"/>
</dbReference>
<organism evidence="13 14">
    <name type="scientific">Streptomyces gibsoniae</name>
    <dbReference type="NCBI Taxonomy" id="3075529"/>
    <lineage>
        <taxon>Bacteria</taxon>
        <taxon>Bacillati</taxon>
        <taxon>Actinomycetota</taxon>
        <taxon>Actinomycetes</taxon>
        <taxon>Kitasatosporales</taxon>
        <taxon>Streptomycetaceae</taxon>
        <taxon>Streptomyces</taxon>
    </lineage>
</organism>
<dbReference type="InterPro" id="IPR020807">
    <property type="entry name" value="PKS_DH"/>
</dbReference>
<feature type="domain" description="Carrier" evidence="10">
    <location>
        <begin position="914"/>
        <end position="989"/>
    </location>
</feature>
<dbReference type="PROSITE" id="PS00606">
    <property type="entry name" value="KS3_1"/>
    <property type="match status" value="2"/>
</dbReference>
<evidence type="ECO:0000256" key="8">
    <source>
        <dbReference type="PROSITE-ProRule" id="PRU01363"/>
    </source>
</evidence>
<dbReference type="SUPFAM" id="SSF51735">
    <property type="entry name" value="NAD(P)-binding Rossmann-fold domains"/>
    <property type="match status" value="5"/>
</dbReference>
<evidence type="ECO:0000256" key="6">
    <source>
        <dbReference type="ARBA" id="ARBA00023268"/>
    </source>
</evidence>
<feature type="domain" description="Ketosynthase family 3 (KS3)" evidence="11">
    <location>
        <begin position="2718"/>
        <end position="3145"/>
    </location>
</feature>
<dbReference type="PANTHER" id="PTHR43775:SF51">
    <property type="entry name" value="INACTIVE PHENOLPHTHIOCEROL SYNTHESIS POLYKETIDE SYNTHASE TYPE I PKS1-RELATED"/>
    <property type="match status" value="1"/>
</dbReference>
<comment type="caution">
    <text evidence="13">The sequence shown here is derived from an EMBL/GenBank/DDBJ whole genome shotgun (WGS) entry which is preliminary data.</text>
</comment>
<dbReference type="SUPFAM" id="SSF53901">
    <property type="entry name" value="Thiolase-like"/>
    <property type="match status" value="3"/>
</dbReference>
<dbReference type="PROSITE" id="PS00012">
    <property type="entry name" value="PHOSPHOPANTETHEINE"/>
    <property type="match status" value="2"/>
</dbReference>
<dbReference type="Gene3D" id="3.40.366.10">
    <property type="entry name" value="Malonyl-Coenzyme A Acyl Carrier Protein, domain 2"/>
    <property type="match status" value="3"/>
</dbReference>
<keyword evidence="4" id="KW-0808">Transferase</keyword>
<dbReference type="Pfam" id="PF16197">
    <property type="entry name" value="KAsynt_C_assoc"/>
    <property type="match status" value="3"/>
</dbReference>
<dbReference type="InterPro" id="IPR036736">
    <property type="entry name" value="ACP-like_sf"/>
</dbReference>
<dbReference type="PANTHER" id="PTHR43775">
    <property type="entry name" value="FATTY ACID SYNTHASE"/>
    <property type="match status" value="1"/>
</dbReference>
<dbReference type="Pfam" id="PF21089">
    <property type="entry name" value="PKS_DH_N"/>
    <property type="match status" value="2"/>
</dbReference>
<dbReference type="Gene3D" id="3.10.129.110">
    <property type="entry name" value="Polyketide synthase dehydratase"/>
    <property type="match status" value="2"/>
</dbReference>